<evidence type="ECO:0000313" key="2">
    <source>
        <dbReference type="EMBL" id="KAH6676134.1"/>
    </source>
</evidence>
<feature type="compositionally biased region" description="Polar residues" evidence="1">
    <location>
        <begin position="95"/>
        <end position="108"/>
    </location>
</feature>
<gene>
    <name evidence="2" type="ORF">F5X68DRAFT_39060</name>
</gene>
<dbReference type="AlphaFoldDB" id="A0A9P8V548"/>
<protein>
    <submittedName>
        <fullName evidence="2">Uncharacterized protein</fullName>
    </submittedName>
</protein>
<feature type="region of interest" description="Disordered" evidence="1">
    <location>
        <begin position="89"/>
        <end position="117"/>
    </location>
</feature>
<proteinExistence type="predicted"/>
<reference evidence="2" key="1">
    <citation type="journal article" date="2021" name="Nat. Commun.">
        <title>Genetic determinants of endophytism in the Arabidopsis root mycobiome.</title>
        <authorList>
            <person name="Mesny F."/>
            <person name="Miyauchi S."/>
            <person name="Thiergart T."/>
            <person name="Pickel B."/>
            <person name="Atanasova L."/>
            <person name="Karlsson M."/>
            <person name="Huettel B."/>
            <person name="Barry K.W."/>
            <person name="Haridas S."/>
            <person name="Chen C."/>
            <person name="Bauer D."/>
            <person name="Andreopoulos W."/>
            <person name="Pangilinan J."/>
            <person name="LaButti K."/>
            <person name="Riley R."/>
            <person name="Lipzen A."/>
            <person name="Clum A."/>
            <person name="Drula E."/>
            <person name="Henrissat B."/>
            <person name="Kohler A."/>
            <person name="Grigoriev I.V."/>
            <person name="Martin F.M."/>
            <person name="Hacquard S."/>
        </authorList>
    </citation>
    <scope>NUCLEOTIDE SEQUENCE</scope>
    <source>
        <strain evidence="2">MPI-SDFR-AT-0117</strain>
    </source>
</reference>
<evidence type="ECO:0000256" key="1">
    <source>
        <dbReference type="SAM" id="MobiDB-lite"/>
    </source>
</evidence>
<sequence>MSSLSIYGHYTLTDGQQRPWNGERNGQRQNGRRRSAISQCRAIMQPRPHLLSITWITTTSDPTPGPKTSRRSPSSPPLVFLSAVRCQGHHHHTRQATTVRPRTTNASSPHRIVDTSCFPPPLRPTAEKNVVLPHQQRHTLLLPAMYTHAPARGEMPLLSHPPRHVRLASTPSPRGLTGRGTPRTPRERPPGCRRTRRLRLF</sequence>
<keyword evidence="3" id="KW-1185">Reference proteome</keyword>
<evidence type="ECO:0000313" key="3">
    <source>
        <dbReference type="Proteomes" id="UP000770015"/>
    </source>
</evidence>
<feature type="region of interest" description="Disordered" evidence="1">
    <location>
        <begin position="158"/>
        <end position="194"/>
    </location>
</feature>
<accession>A0A9P8V548</accession>
<organism evidence="2 3">
    <name type="scientific">Plectosphaerella plurivora</name>
    <dbReference type="NCBI Taxonomy" id="936078"/>
    <lineage>
        <taxon>Eukaryota</taxon>
        <taxon>Fungi</taxon>
        <taxon>Dikarya</taxon>
        <taxon>Ascomycota</taxon>
        <taxon>Pezizomycotina</taxon>
        <taxon>Sordariomycetes</taxon>
        <taxon>Hypocreomycetidae</taxon>
        <taxon>Glomerellales</taxon>
        <taxon>Plectosphaerellaceae</taxon>
        <taxon>Plectosphaerella</taxon>
    </lineage>
</organism>
<dbReference type="Proteomes" id="UP000770015">
    <property type="component" value="Unassembled WGS sequence"/>
</dbReference>
<feature type="compositionally biased region" description="Low complexity" evidence="1">
    <location>
        <begin position="170"/>
        <end position="183"/>
    </location>
</feature>
<feature type="region of interest" description="Disordered" evidence="1">
    <location>
        <begin position="13"/>
        <end position="36"/>
    </location>
</feature>
<feature type="region of interest" description="Disordered" evidence="1">
    <location>
        <begin position="56"/>
        <end position="76"/>
    </location>
</feature>
<comment type="caution">
    <text evidence="2">The sequence shown here is derived from an EMBL/GenBank/DDBJ whole genome shotgun (WGS) entry which is preliminary data.</text>
</comment>
<name>A0A9P8V548_9PEZI</name>
<dbReference type="EMBL" id="JAGSXJ010000024">
    <property type="protein sequence ID" value="KAH6676134.1"/>
    <property type="molecule type" value="Genomic_DNA"/>
</dbReference>